<gene>
    <name evidence="10" type="primary">nth</name>
    <name evidence="12" type="ORF">A3D59_04580</name>
</gene>
<feature type="binding site" evidence="10">
    <location>
        <position position="201"/>
    </location>
    <ligand>
        <name>[4Fe-4S] cluster</name>
        <dbReference type="ChEBI" id="CHEBI:49883"/>
    </ligand>
</feature>
<dbReference type="PIRSF" id="PIRSF001435">
    <property type="entry name" value="Nth"/>
    <property type="match status" value="1"/>
</dbReference>
<keyword evidence="3 10" id="KW-0479">Metal-binding</keyword>
<evidence type="ECO:0000256" key="6">
    <source>
        <dbReference type="ARBA" id="ARBA00023004"/>
    </source>
</evidence>
<name>A0A1G2R6G1_9BACT</name>
<keyword evidence="10" id="KW-0238">DNA-binding</keyword>
<comment type="catalytic activity">
    <reaction evidence="10">
        <text>2'-deoxyribonucleotide-(2'-deoxyribose 5'-phosphate)-2'-deoxyribonucleotide-DNA = a 3'-end 2'-deoxyribonucleotide-(2,3-dehydro-2,3-deoxyribose 5'-phosphate)-DNA + a 5'-end 5'-phospho-2'-deoxyribonucleoside-DNA + H(+)</text>
        <dbReference type="Rhea" id="RHEA:66592"/>
        <dbReference type="Rhea" id="RHEA-COMP:13180"/>
        <dbReference type="Rhea" id="RHEA-COMP:16897"/>
        <dbReference type="Rhea" id="RHEA-COMP:17067"/>
        <dbReference type="ChEBI" id="CHEBI:15378"/>
        <dbReference type="ChEBI" id="CHEBI:136412"/>
        <dbReference type="ChEBI" id="CHEBI:157695"/>
        <dbReference type="ChEBI" id="CHEBI:167181"/>
        <dbReference type="EC" id="4.2.99.18"/>
    </reaction>
</comment>
<evidence type="ECO:0000259" key="11">
    <source>
        <dbReference type="SMART" id="SM00478"/>
    </source>
</evidence>
<dbReference type="SMART" id="SM00478">
    <property type="entry name" value="ENDO3c"/>
    <property type="match status" value="1"/>
</dbReference>
<dbReference type="EMBL" id="MHTX01000017">
    <property type="protein sequence ID" value="OHA68413.1"/>
    <property type="molecule type" value="Genomic_DNA"/>
</dbReference>
<dbReference type="GO" id="GO:0046872">
    <property type="term" value="F:metal ion binding"/>
    <property type="evidence" value="ECO:0007669"/>
    <property type="project" value="UniProtKB-KW"/>
</dbReference>
<dbReference type="HAMAP" id="MF_00942">
    <property type="entry name" value="Nth"/>
    <property type="match status" value="1"/>
</dbReference>
<dbReference type="NCBIfam" id="TIGR01083">
    <property type="entry name" value="nth"/>
    <property type="match status" value="1"/>
</dbReference>
<keyword evidence="12" id="KW-0540">Nuclease</keyword>
<dbReference type="PANTHER" id="PTHR10359:SF18">
    <property type="entry name" value="ENDONUCLEASE III"/>
    <property type="match status" value="1"/>
</dbReference>
<dbReference type="AlphaFoldDB" id="A0A1G2R6G1"/>
<evidence type="ECO:0000256" key="2">
    <source>
        <dbReference type="ARBA" id="ARBA00022485"/>
    </source>
</evidence>
<dbReference type="GO" id="GO:0003677">
    <property type="term" value="F:DNA binding"/>
    <property type="evidence" value="ECO:0007669"/>
    <property type="project" value="UniProtKB-UniRule"/>
</dbReference>
<dbReference type="InterPro" id="IPR000445">
    <property type="entry name" value="HhH_motif"/>
</dbReference>
<keyword evidence="9 10" id="KW-0326">Glycosidase</keyword>
<evidence type="ECO:0000313" key="13">
    <source>
        <dbReference type="Proteomes" id="UP000179258"/>
    </source>
</evidence>
<evidence type="ECO:0000256" key="5">
    <source>
        <dbReference type="ARBA" id="ARBA00022801"/>
    </source>
</evidence>
<protein>
    <recommendedName>
        <fullName evidence="10">Endonuclease III</fullName>
        <ecNumber evidence="10">4.2.99.18</ecNumber>
    </recommendedName>
    <alternativeName>
        <fullName evidence="10">DNA-(apurinic or apyrimidinic site) lyase</fullName>
    </alternativeName>
</protein>
<feature type="domain" description="HhH-GPD" evidence="11">
    <location>
        <begin position="44"/>
        <end position="192"/>
    </location>
</feature>
<comment type="caution">
    <text evidence="12">The sequence shown here is derived from an EMBL/GenBank/DDBJ whole genome shotgun (WGS) entry which is preliminary data.</text>
</comment>
<dbReference type="GO" id="GO:0051539">
    <property type="term" value="F:4 iron, 4 sulfur cluster binding"/>
    <property type="evidence" value="ECO:0007669"/>
    <property type="project" value="UniProtKB-UniRule"/>
</dbReference>
<evidence type="ECO:0000256" key="8">
    <source>
        <dbReference type="ARBA" id="ARBA00023204"/>
    </source>
</evidence>
<dbReference type="Proteomes" id="UP000179258">
    <property type="component" value="Unassembled WGS sequence"/>
</dbReference>
<dbReference type="FunFam" id="1.10.340.30:FF:000001">
    <property type="entry name" value="Endonuclease III"/>
    <property type="match status" value="1"/>
</dbReference>
<dbReference type="InterPro" id="IPR011257">
    <property type="entry name" value="DNA_glycosylase"/>
</dbReference>
<evidence type="ECO:0000256" key="4">
    <source>
        <dbReference type="ARBA" id="ARBA00022763"/>
    </source>
</evidence>
<dbReference type="InterPro" id="IPR003265">
    <property type="entry name" value="HhH-GPD_domain"/>
</dbReference>
<dbReference type="GO" id="GO:0140078">
    <property type="term" value="F:class I DNA-(apurinic or apyrimidinic site) endonuclease activity"/>
    <property type="evidence" value="ECO:0007669"/>
    <property type="project" value="UniProtKB-EC"/>
</dbReference>
<comment type="similarity">
    <text evidence="1 10">Belongs to the Nth/MutY family.</text>
</comment>
<evidence type="ECO:0000256" key="7">
    <source>
        <dbReference type="ARBA" id="ARBA00023014"/>
    </source>
</evidence>
<dbReference type="PROSITE" id="PS01155">
    <property type="entry name" value="ENDONUCLEASE_III_2"/>
    <property type="match status" value="1"/>
</dbReference>
<dbReference type="CDD" id="cd00056">
    <property type="entry name" value="ENDO3c"/>
    <property type="match status" value="1"/>
</dbReference>
<dbReference type="InterPro" id="IPR004036">
    <property type="entry name" value="Endonuclease-III-like_CS2"/>
</dbReference>
<comment type="cofactor">
    <cofactor evidence="10">
        <name>[4Fe-4S] cluster</name>
        <dbReference type="ChEBI" id="CHEBI:49883"/>
    </cofactor>
    <text evidence="10">Binds 1 [4Fe-4S] cluster.</text>
</comment>
<keyword evidence="6 10" id="KW-0408">Iron</keyword>
<feature type="binding site" evidence="10">
    <location>
        <position position="194"/>
    </location>
    <ligand>
        <name>[4Fe-4S] cluster</name>
        <dbReference type="ChEBI" id="CHEBI:49883"/>
    </ligand>
</feature>
<comment type="function">
    <text evidence="10">DNA repair enzyme that has both DNA N-glycosylase activity and AP-lyase activity. The DNA N-glycosylase activity releases various damaged pyrimidines from DNA by cleaving the N-glycosidic bond, leaving an AP (apurinic/apyrimidinic) site. The AP-lyase activity cleaves the phosphodiester bond 3' to the AP site by a beta-elimination, leaving a 3'-terminal unsaturated sugar and a product with a terminal 5'-phosphate.</text>
</comment>
<keyword evidence="4 10" id="KW-0227">DNA damage</keyword>
<dbReference type="SUPFAM" id="SSF48150">
    <property type="entry name" value="DNA-glycosylase"/>
    <property type="match status" value="1"/>
</dbReference>
<accession>A0A1G2R6G1</accession>
<dbReference type="Gene3D" id="1.10.340.30">
    <property type="entry name" value="Hypothetical protein, domain 2"/>
    <property type="match status" value="1"/>
</dbReference>
<evidence type="ECO:0000256" key="3">
    <source>
        <dbReference type="ARBA" id="ARBA00022723"/>
    </source>
</evidence>
<dbReference type="Gene3D" id="1.10.1670.10">
    <property type="entry name" value="Helix-hairpin-Helix base-excision DNA repair enzymes (C-terminal)"/>
    <property type="match status" value="1"/>
</dbReference>
<keyword evidence="5 10" id="KW-0378">Hydrolase</keyword>
<sequence>MAKNFAEAQKRALKILQILEKHNPRARIVLSYSNSIQLLVAVILSAQCTDKKVNEVTAGLFKKHKTARDFAKADLGIFEREIRPAGFYRTKAKHIIAAAKIIQDKFGGKLPRTMEDMVKLPGVGRKTANIVLGIAFGVIDGIAVDTHVRRLARHFGWTTENNPDKIEQDLMRLWPKKYWLKGAYLLQNYGRTICTARKCRCKEFYLKNFV</sequence>
<dbReference type="InterPro" id="IPR005759">
    <property type="entry name" value="Nth"/>
</dbReference>
<keyword evidence="12" id="KW-0255">Endonuclease</keyword>
<dbReference type="GO" id="GO:0019104">
    <property type="term" value="F:DNA N-glycosylase activity"/>
    <property type="evidence" value="ECO:0007669"/>
    <property type="project" value="UniProtKB-UniRule"/>
</dbReference>
<evidence type="ECO:0000256" key="9">
    <source>
        <dbReference type="ARBA" id="ARBA00023295"/>
    </source>
</evidence>
<evidence type="ECO:0000256" key="1">
    <source>
        <dbReference type="ARBA" id="ARBA00008343"/>
    </source>
</evidence>
<dbReference type="InterPro" id="IPR023170">
    <property type="entry name" value="HhH_base_excis_C"/>
</dbReference>
<keyword evidence="10" id="KW-0456">Lyase</keyword>
<keyword evidence="2 10" id="KW-0004">4Fe-4S</keyword>
<evidence type="ECO:0000256" key="10">
    <source>
        <dbReference type="HAMAP-Rule" id="MF_00942"/>
    </source>
</evidence>
<dbReference type="Pfam" id="PF00633">
    <property type="entry name" value="HHH"/>
    <property type="match status" value="1"/>
</dbReference>
<keyword evidence="8 10" id="KW-0234">DNA repair</keyword>
<dbReference type="PANTHER" id="PTHR10359">
    <property type="entry name" value="A/G-SPECIFIC ADENINE GLYCOSYLASE/ENDONUCLEASE III"/>
    <property type="match status" value="1"/>
</dbReference>
<keyword evidence="7 10" id="KW-0411">Iron-sulfur</keyword>
<reference evidence="12 13" key="1">
    <citation type="journal article" date="2016" name="Nat. Commun.">
        <title>Thousands of microbial genomes shed light on interconnected biogeochemical processes in an aquifer system.</title>
        <authorList>
            <person name="Anantharaman K."/>
            <person name="Brown C.T."/>
            <person name="Hug L.A."/>
            <person name="Sharon I."/>
            <person name="Castelle C.J."/>
            <person name="Probst A.J."/>
            <person name="Thomas B.C."/>
            <person name="Singh A."/>
            <person name="Wilkins M.J."/>
            <person name="Karaoz U."/>
            <person name="Brodie E.L."/>
            <person name="Williams K.H."/>
            <person name="Hubbard S.S."/>
            <person name="Banfield J.F."/>
        </authorList>
    </citation>
    <scope>NUCLEOTIDE SEQUENCE [LARGE SCALE GENOMIC DNA]</scope>
</reference>
<dbReference type="GO" id="GO:0006285">
    <property type="term" value="P:base-excision repair, AP site formation"/>
    <property type="evidence" value="ECO:0007669"/>
    <property type="project" value="TreeGrafter"/>
</dbReference>
<dbReference type="EC" id="4.2.99.18" evidence="10"/>
<evidence type="ECO:0000313" key="12">
    <source>
        <dbReference type="EMBL" id="OHA68413.1"/>
    </source>
</evidence>
<organism evidence="12 13">
    <name type="scientific">Candidatus Wildermuthbacteria bacterium RIFCSPHIGHO2_02_FULL_47_17</name>
    <dbReference type="NCBI Taxonomy" id="1802452"/>
    <lineage>
        <taxon>Bacteria</taxon>
        <taxon>Candidatus Wildermuthiibacteriota</taxon>
    </lineage>
</organism>
<proteinExistence type="inferred from homology"/>
<dbReference type="Pfam" id="PF00730">
    <property type="entry name" value="HhH-GPD"/>
    <property type="match status" value="1"/>
</dbReference>